<evidence type="ECO:0000313" key="2">
    <source>
        <dbReference type="EMBL" id="TBN54461.1"/>
    </source>
</evidence>
<evidence type="ECO:0000259" key="1">
    <source>
        <dbReference type="PROSITE" id="PS50943"/>
    </source>
</evidence>
<dbReference type="EMBL" id="SIUB01000002">
    <property type="protein sequence ID" value="TBN54461.1"/>
    <property type="molecule type" value="Genomic_DNA"/>
</dbReference>
<gene>
    <name evidence="2" type="ORF">EYR15_06425</name>
</gene>
<dbReference type="InterPro" id="IPR010982">
    <property type="entry name" value="Lambda_DNA-bd_dom_sf"/>
</dbReference>
<dbReference type="InterPro" id="IPR001387">
    <property type="entry name" value="Cro/C1-type_HTH"/>
</dbReference>
<dbReference type="OrthoDB" id="4419620at2"/>
<sequence length="80" mass="9071">MVNAQLVKAARIIVGWSQQDLASRCGFSRDTISQLESNLTKPRERTILKIIDVFYEAGVELLDEDLSMTIRVNKSLMSQE</sequence>
<keyword evidence="3" id="KW-1185">Reference proteome</keyword>
<reference evidence="2 3" key="1">
    <citation type="submission" date="2019-02" db="EMBL/GenBank/DDBJ databases">
        <title>Hansschlegelia quercus sp. nov., a novel methylotrophic bacterium from buds of oak (Quercus robur L.).</title>
        <authorList>
            <person name="Agafonova N.V."/>
            <person name="Kaparullina E.N."/>
            <person name="Grouzdev D.S."/>
            <person name="Doronina N.V."/>
        </authorList>
    </citation>
    <scope>NUCLEOTIDE SEQUENCE [LARGE SCALE GENOMIC DNA]</scope>
    <source>
        <strain evidence="2 3">Dub</strain>
    </source>
</reference>
<dbReference type="Proteomes" id="UP000291613">
    <property type="component" value="Unassembled WGS sequence"/>
</dbReference>
<dbReference type="SMART" id="SM00530">
    <property type="entry name" value="HTH_XRE"/>
    <property type="match status" value="1"/>
</dbReference>
<name>A0A4Q9GM11_9HYPH</name>
<dbReference type="CDD" id="cd00093">
    <property type="entry name" value="HTH_XRE"/>
    <property type="match status" value="1"/>
</dbReference>
<organism evidence="2 3">
    <name type="scientific">Hansschlegelia quercus</name>
    <dbReference type="NCBI Taxonomy" id="2528245"/>
    <lineage>
        <taxon>Bacteria</taxon>
        <taxon>Pseudomonadati</taxon>
        <taxon>Pseudomonadota</taxon>
        <taxon>Alphaproteobacteria</taxon>
        <taxon>Hyphomicrobiales</taxon>
        <taxon>Methylopilaceae</taxon>
        <taxon>Hansschlegelia</taxon>
    </lineage>
</organism>
<dbReference type="GO" id="GO:0003677">
    <property type="term" value="F:DNA binding"/>
    <property type="evidence" value="ECO:0007669"/>
    <property type="project" value="InterPro"/>
</dbReference>
<dbReference type="Gene3D" id="1.10.260.40">
    <property type="entry name" value="lambda repressor-like DNA-binding domains"/>
    <property type="match status" value="1"/>
</dbReference>
<feature type="domain" description="HTH cro/C1-type" evidence="1">
    <location>
        <begin position="7"/>
        <end position="61"/>
    </location>
</feature>
<dbReference type="AlphaFoldDB" id="A0A4Q9GM11"/>
<dbReference type="RefSeq" id="WP_131002196.1">
    <property type="nucleotide sequence ID" value="NZ_JBHSZR010000005.1"/>
</dbReference>
<proteinExistence type="predicted"/>
<dbReference type="SUPFAM" id="SSF47413">
    <property type="entry name" value="lambda repressor-like DNA-binding domains"/>
    <property type="match status" value="1"/>
</dbReference>
<evidence type="ECO:0000313" key="3">
    <source>
        <dbReference type="Proteomes" id="UP000291613"/>
    </source>
</evidence>
<accession>A0A4Q9GM11</accession>
<dbReference type="Pfam" id="PF01381">
    <property type="entry name" value="HTH_3"/>
    <property type="match status" value="1"/>
</dbReference>
<comment type="caution">
    <text evidence="2">The sequence shown here is derived from an EMBL/GenBank/DDBJ whole genome shotgun (WGS) entry which is preliminary data.</text>
</comment>
<protein>
    <submittedName>
        <fullName evidence="2">XRE family transcriptional regulator</fullName>
    </submittedName>
</protein>
<dbReference type="PROSITE" id="PS50943">
    <property type="entry name" value="HTH_CROC1"/>
    <property type="match status" value="1"/>
</dbReference>